<dbReference type="OrthoDB" id="1233892at2"/>
<comment type="caution">
    <text evidence="2">The sequence shown here is derived from an EMBL/GenBank/DDBJ whole genome shotgun (WGS) entry which is preliminary data.</text>
</comment>
<sequence>MPNYQTFYASDITENGFTANWAAVDGANQYNILVKRASDSDYSNPVFQGGSLNNRIKITGLTPGTSYHFQVQSKCSSGRSAWSKGIATPVKTKPAAPQEAKLRLSQAMGFLNGTNMEVGKSYRFRATVENHGNKPWRG</sequence>
<evidence type="ECO:0000313" key="2">
    <source>
        <dbReference type="EMBL" id="RRD55121.1"/>
    </source>
</evidence>
<organism evidence="2 3">
    <name type="scientific">Tannerella forsythia</name>
    <name type="common">Bacteroides forsythus</name>
    <dbReference type="NCBI Taxonomy" id="28112"/>
    <lineage>
        <taxon>Bacteria</taxon>
        <taxon>Pseudomonadati</taxon>
        <taxon>Bacteroidota</taxon>
        <taxon>Bacteroidia</taxon>
        <taxon>Bacteroidales</taxon>
        <taxon>Tannerellaceae</taxon>
        <taxon>Tannerella</taxon>
    </lineage>
</organism>
<dbReference type="Proteomes" id="UP000278609">
    <property type="component" value="Unassembled WGS sequence"/>
</dbReference>
<dbReference type="CDD" id="cd00063">
    <property type="entry name" value="FN3"/>
    <property type="match status" value="1"/>
</dbReference>
<feature type="domain" description="Fibronectin type-III" evidence="1">
    <location>
        <begin position="3"/>
        <end position="95"/>
    </location>
</feature>
<dbReference type="EMBL" id="RQYS01000234">
    <property type="protein sequence ID" value="RRD55121.1"/>
    <property type="molecule type" value="Genomic_DNA"/>
</dbReference>
<dbReference type="Pfam" id="PF00041">
    <property type="entry name" value="fn3"/>
    <property type="match status" value="1"/>
</dbReference>
<dbReference type="InterPro" id="IPR013783">
    <property type="entry name" value="Ig-like_fold"/>
</dbReference>
<reference evidence="2 3" key="1">
    <citation type="submission" date="2018-11" db="EMBL/GenBank/DDBJ databases">
        <title>Genomes From Bacteria Associated with the Canine Oral Cavity: a Test Case for Automated Genome-Based Taxonomic Assignment.</title>
        <authorList>
            <person name="Coil D.A."/>
            <person name="Jospin G."/>
            <person name="Darling A.E."/>
            <person name="Wallis C."/>
            <person name="Davis I.J."/>
            <person name="Harris S."/>
            <person name="Eisen J.A."/>
            <person name="Holcombe L.J."/>
            <person name="O'Flynn C."/>
        </authorList>
    </citation>
    <scope>NUCLEOTIDE SEQUENCE [LARGE SCALE GENOMIC DNA]</scope>
    <source>
        <strain evidence="2 3">OH2617_COT-023</strain>
    </source>
</reference>
<feature type="non-terminal residue" evidence="2">
    <location>
        <position position="138"/>
    </location>
</feature>
<dbReference type="InterPro" id="IPR036116">
    <property type="entry name" value="FN3_sf"/>
</dbReference>
<protein>
    <submittedName>
        <fullName evidence="2">Fibronectin type III domain-containing protein</fullName>
    </submittedName>
</protein>
<name>A0A3P1X9E0_TANFO</name>
<proteinExistence type="predicted"/>
<dbReference type="SUPFAM" id="SSF49265">
    <property type="entry name" value="Fibronectin type III"/>
    <property type="match status" value="1"/>
</dbReference>
<evidence type="ECO:0000259" key="1">
    <source>
        <dbReference type="PROSITE" id="PS50853"/>
    </source>
</evidence>
<gene>
    <name evidence="2" type="ORF">EII40_14625</name>
</gene>
<accession>A0A3P1X9E0</accession>
<dbReference type="Gene3D" id="2.60.40.10">
    <property type="entry name" value="Immunoglobulins"/>
    <property type="match status" value="1"/>
</dbReference>
<dbReference type="AlphaFoldDB" id="A0A3P1X9E0"/>
<evidence type="ECO:0000313" key="3">
    <source>
        <dbReference type="Proteomes" id="UP000278609"/>
    </source>
</evidence>
<dbReference type="InterPro" id="IPR003961">
    <property type="entry name" value="FN3_dom"/>
</dbReference>
<dbReference type="PROSITE" id="PS50853">
    <property type="entry name" value="FN3"/>
    <property type="match status" value="1"/>
</dbReference>